<protein>
    <submittedName>
        <fullName evidence="2">(northern house mosquito) hypothetical protein</fullName>
    </submittedName>
</protein>
<dbReference type="EMBL" id="HBUE01073933">
    <property type="protein sequence ID" value="CAG6474003.1"/>
    <property type="molecule type" value="Transcribed_RNA"/>
</dbReference>
<sequence length="481" mass="54605">MSFDLDQDLNKGAVEIDFEDFPIDIGCVKVEDFDPESAAIEQEVNRCHVGESPNGPIKLEITDGDGSTAEVNQPESEQLDIAVVVPRDDDSIDEELPDDDEHTDSGSNILEEVASGNRISNKLRREYKTRGLSYTTTTGRICPARAVRPNCGADCKFQCFSRVPDEVRPQLLENLLQLSQNDQRKFLSDHICSMPGARPRSFSGRFHNFYFLPVESRLVKVCRTMFMNTYDLHSRTLRNIITKKVGDKHAVCGNPNYPTLLKKGSTFYFDYNEGYGEAVAVLQEDCEEGCKCELQCETKFPTKVIERMRKSYRKMSKEQQRNFLSKYIQVLVDKRNNRDKNPLYRAHFTLPLGSTVAKVCRKMFLHTFQLKSSQVRILLNEHTKNPDLLDEVVDPFVFAKAHIGAHRMDEDHHCAVSGALVKLSHCPNVARMYSQYLEGCQVGVEPVDFRQYYAEFCIAFAQTGLLLPTKCPGCGFFERGG</sequence>
<dbReference type="AlphaFoldDB" id="A0A8D8BGM2"/>
<feature type="region of interest" description="Disordered" evidence="1">
    <location>
        <begin position="90"/>
        <end position="112"/>
    </location>
</feature>
<proteinExistence type="predicted"/>
<dbReference type="PANTHER" id="PTHR10773:SF19">
    <property type="match status" value="1"/>
</dbReference>
<evidence type="ECO:0000313" key="2">
    <source>
        <dbReference type="EMBL" id="CAG6474003.1"/>
    </source>
</evidence>
<reference evidence="2" key="1">
    <citation type="submission" date="2021-05" db="EMBL/GenBank/DDBJ databases">
        <authorList>
            <person name="Alioto T."/>
            <person name="Alioto T."/>
            <person name="Gomez Garrido J."/>
        </authorList>
    </citation>
    <scope>NUCLEOTIDE SEQUENCE</scope>
</reference>
<evidence type="ECO:0000256" key="1">
    <source>
        <dbReference type="SAM" id="MobiDB-lite"/>
    </source>
</evidence>
<accession>A0A8D8BGM2</accession>
<feature type="compositionally biased region" description="Acidic residues" evidence="1">
    <location>
        <begin position="90"/>
        <end position="102"/>
    </location>
</feature>
<dbReference type="PANTHER" id="PTHR10773">
    <property type="entry name" value="DNA-DIRECTED RNA POLYMERASES I, II, AND III SUBUNIT RPABC2"/>
    <property type="match status" value="1"/>
</dbReference>
<organism evidence="2">
    <name type="scientific">Culex pipiens</name>
    <name type="common">House mosquito</name>
    <dbReference type="NCBI Taxonomy" id="7175"/>
    <lineage>
        <taxon>Eukaryota</taxon>
        <taxon>Metazoa</taxon>
        <taxon>Ecdysozoa</taxon>
        <taxon>Arthropoda</taxon>
        <taxon>Hexapoda</taxon>
        <taxon>Insecta</taxon>
        <taxon>Pterygota</taxon>
        <taxon>Neoptera</taxon>
        <taxon>Endopterygota</taxon>
        <taxon>Diptera</taxon>
        <taxon>Nematocera</taxon>
        <taxon>Culicoidea</taxon>
        <taxon>Culicidae</taxon>
        <taxon>Culicinae</taxon>
        <taxon>Culicini</taxon>
        <taxon>Culex</taxon>
        <taxon>Culex</taxon>
    </lineage>
</organism>
<name>A0A8D8BGM2_CULPI</name>